<protein>
    <recommendedName>
        <fullName evidence="3">NAD-dependent protein deacylase</fullName>
        <ecNumber evidence="3">2.3.1.286</ecNumber>
    </recommendedName>
    <alternativeName>
        <fullName evidence="3">Regulatory protein SIR2 homolog</fullName>
    </alternativeName>
</protein>
<feature type="binding site" evidence="3">
    <location>
        <begin position="205"/>
        <end position="207"/>
    </location>
    <ligand>
        <name>NAD(+)</name>
        <dbReference type="ChEBI" id="CHEBI:57540"/>
    </ligand>
</feature>
<comment type="domain">
    <text evidence="3">2 residues (Tyr-51 and Arg-54) present in a large hydrophobic pocket are probably involved in substrate specificity. They are important for desuccinylation activity, but dispensable for deacetylation activity.</text>
</comment>
<evidence type="ECO:0000259" key="5">
    <source>
        <dbReference type="PROSITE" id="PS50305"/>
    </source>
</evidence>
<dbReference type="HAMAP" id="MF_01121">
    <property type="entry name" value="Sirtuin_ClassIII"/>
    <property type="match status" value="1"/>
</dbReference>
<dbReference type="CDD" id="cd01412">
    <property type="entry name" value="SIRT5_Af1_CobB"/>
    <property type="match status" value="1"/>
</dbReference>
<feature type="binding site" evidence="3">
    <location>
        <position position="111"/>
    </location>
    <ligand>
        <name>Zn(2+)</name>
        <dbReference type="ChEBI" id="CHEBI:29105"/>
    </ligand>
</feature>
<comment type="caution">
    <text evidence="3 4">Lacks conserved residue(s) required for the propagation of feature annotation.</text>
</comment>
<dbReference type="InterPro" id="IPR029035">
    <property type="entry name" value="DHS-like_NAD/FAD-binding_dom"/>
</dbReference>
<dbReference type="GO" id="GO:0005737">
    <property type="term" value="C:cytoplasm"/>
    <property type="evidence" value="ECO:0007669"/>
    <property type="project" value="UniProtKB-SubCell"/>
</dbReference>
<proteinExistence type="inferred from homology"/>
<evidence type="ECO:0000256" key="1">
    <source>
        <dbReference type="ARBA" id="ARBA00022679"/>
    </source>
</evidence>
<accession>A0A0H4T9Q8</accession>
<dbReference type="InterPro" id="IPR027546">
    <property type="entry name" value="Sirtuin_class_III"/>
</dbReference>
<comment type="subcellular location">
    <subcellularLocation>
        <location evidence="3">Cytoplasm</location>
    </subcellularLocation>
</comment>
<dbReference type="InterPro" id="IPR026591">
    <property type="entry name" value="Sirtuin_cat_small_dom_sf"/>
</dbReference>
<dbReference type="Pfam" id="PF02146">
    <property type="entry name" value="SIR2"/>
    <property type="match status" value="1"/>
</dbReference>
<evidence type="ECO:0000256" key="4">
    <source>
        <dbReference type="PROSITE-ProRule" id="PRU00236"/>
    </source>
</evidence>
<name>A0A0H4T9Q8_9BACT</name>
<dbReference type="AlphaFoldDB" id="A0A0H4T9Q8"/>
<comment type="catalytic activity">
    <reaction evidence="3">
        <text>N(6)-succinyl-L-lysyl-[protein] + NAD(+) + H2O = 2''-O-succinyl-ADP-D-ribose + nicotinamide + L-lysyl-[protein]</text>
        <dbReference type="Rhea" id="RHEA:47668"/>
        <dbReference type="Rhea" id="RHEA-COMP:9752"/>
        <dbReference type="Rhea" id="RHEA-COMP:11877"/>
        <dbReference type="ChEBI" id="CHEBI:15377"/>
        <dbReference type="ChEBI" id="CHEBI:17154"/>
        <dbReference type="ChEBI" id="CHEBI:29969"/>
        <dbReference type="ChEBI" id="CHEBI:57540"/>
        <dbReference type="ChEBI" id="CHEBI:87830"/>
        <dbReference type="ChEBI" id="CHEBI:87832"/>
    </reaction>
</comment>
<feature type="domain" description="Deacetylase sirtuin-type" evidence="5">
    <location>
        <begin position="1"/>
        <end position="241"/>
    </location>
</feature>
<feature type="active site" description="Proton acceptor" evidence="3">
    <location>
        <position position="103"/>
    </location>
</feature>
<dbReference type="EC" id="2.3.1.286" evidence="3"/>
<feature type="binding site" evidence="3">
    <location>
        <begin position="85"/>
        <end position="88"/>
    </location>
    <ligand>
        <name>NAD(+)</name>
        <dbReference type="ChEBI" id="CHEBI:57540"/>
    </ligand>
</feature>
<reference evidence="6" key="1">
    <citation type="journal article" date="2015" name="ISME J.">
        <title>Aquifer environment selects for microbial species cohorts in sediment and groundwater.</title>
        <authorList>
            <person name="Hug L.A."/>
            <person name="Thomas B.C."/>
            <person name="Brown C.T."/>
            <person name="Frischkorn K.R."/>
            <person name="Williams K.H."/>
            <person name="Tringe S.G."/>
            <person name="Banfield J.F."/>
        </authorList>
    </citation>
    <scope>NUCLEOTIDE SEQUENCE</scope>
</reference>
<dbReference type="SUPFAM" id="SSF52467">
    <property type="entry name" value="DHS-like NAD/FAD-binding domain"/>
    <property type="match status" value="1"/>
</dbReference>
<dbReference type="PANTHER" id="PTHR11085:SF4">
    <property type="entry name" value="NAD-DEPENDENT PROTEIN DEACYLASE"/>
    <property type="match status" value="1"/>
</dbReference>
<dbReference type="GO" id="GO:0070403">
    <property type="term" value="F:NAD+ binding"/>
    <property type="evidence" value="ECO:0007669"/>
    <property type="project" value="UniProtKB-UniRule"/>
</dbReference>
<feature type="binding site" evidence="3">
    <location>
        <position position="54"/>
    </location>
    <ligand>
        <name>substrate</name>
    </ligand>
</feature>
<evidence type="ECO:0000313" key="6">
    <source>
        <dbReference type="EMBL" id="AKQ04656.1"/>
    </source>
</evidence>
<dbReference type="InterPro" id="IPR003000">
    <property type="entry name" value="Sirtuin"/>
</dbReference>
<comment type="cofactor">
    <cofactor evidence="3">
        <name>Zn(2+)</name>
        <dbReference type="ChEBI" id="CHEBI:29105"/>
    </cofactor>
    <text evidence="3">Binds 1 zinc ion per subunit.</text>
</comment>
<feature type="binding site" evidence="3">
    <location>
        <position position="139"/>
    </location>
    <ligand>
        <name>Zn(2+)</name>
        <dbReference type="ChEBI" id="CHEBI:29105"/>
    </ligand>
</feature>
<keyword evidence="3" id="KW-0963">Cytoplasm</keyword>
<keyword evidence="1" id="KW-0808">Transferase</keyword>
<dbReference type="GO" id="GO:0036054">
    <property type="term" value="F:protein-malonyllysine demalonylase activity"/>
    <property type="evidence" value="ECO:0007669"/>
    <property type="project" value="InterPro"/>
</dbReference>
<feature type="binding site" evidence="3">
    <location>
        <position position="223"/>
    </location>
    <ligand>
        <name>NAD(+)</name>
        <dbReference type="ChEBI" id="CHEBI:57540"/>
    </ligand>
</feature>
<dbReference type="Gene3D" id="3.30.1600.10">
    <property type="entry name" value="SIR2/SIRT2 'Small Domain"/>
    <property type="match status" value="1"/>
</dbReference>
<dbReference type="GO" id="GO:0036055">
    <property type="term" value="F:protein-succinyllysine desuccinylase activity"/>
    <property type="evidence" value="ECO:0007669"/>
    <property type="project" value="UniProtKB-UniRule"/>
</dbReference>
<dbReference type="GO" id="GO:0017136">
    <property type="term" value="F:histone deacetylase activity, NAD-dependent"/>
    <property type="evidence" value="ECO:0007669"/>
    <property type="project" value="TreeGrafter"/>
</dbReference>
<dbReference type="PANTHER" id="PTHR11085">
    <property type="entry name" value="NAD-DEPENDENT PROTEIN DEACYLASE SIRTUIN-5, MITOCHONDRIAL-RELATED"/>
    <property type="match status" value="1"/>
</dbReference>
<keyword evidence="3" id="KW-0862">Zinc</keyword>
<evidence type="ECO:0000256" key="3">
    <source>
        <dbReference type="HAMAP-Rule" id="MF_01121"/>
    </source>
</evidence>
<evidence type="ECO:0000256" key="2">
    <source>
        <dbReference type="ARBA" id="ARBA00023027"/>
    </source>
</evidence>
<comment type="similarity">
    <text evidence="3">Belongs to the sirtuin family. Class III subfamily.</text>
</comment>
<comment type="catalytic activity">
    <reaction evidence="3">
        <text>N(6)-acetyl-L-lysyl-[protein] + NAD(+) + H2O = 2''-O-acetyl-ADP-D-ribose + nicotinamide + L-lysyl-[protein]</text>
        <dbReference type="Rhea" id="RHEA:43636"/>
        <dbReference type="Rhea" id="RHEA-COMP:9752"/>
        <dbReference type="Rhea" id="RHEA-COMP:10731"/>
        <dbReference type="ChEBI" id="CHEBI:15377"/>
        <dbReference type="ChEBI" id="CHEBI:17154"/>
        <dbReference type="ChEBI" id="CHEBI:29969"/>
        <dbReference type="ChEBI" id="CHEBI:57540"/>
        <dbReference type="ChEBI" id="CHEBI:61930"/>
        <dbReference type="ChEBI" id="CHEBI:83767"/>
        <dbReference type="EC" id="2.3.1.286"/>
    </reaction>
</comment>
<dbReference type="EMBL" id="KT007046">
    <property type="protein sequence ID" value="AKQ04656.1"/>
    <property type="molecule type" value="Genomic_DNA"/>
</dbReference>
<dbReference type="NCBIfam" id="NF001753">
    <property type="entry name" value="PRK00481.1-3"/>
    <property type="match status" value="1"/>
</dbReference>
<keyword evidence="3" id="KW-0479">Metal-binding</keyword>
<dbReference type="PROSITE" id="PS50305">
    <property type="entry name" value="SIRTUIN"/>
    <property type="match status" value="1"/>
</dbReference>
<feature type="binding site" evidence="3">
    <location>
        <position position="51"/>
    </location>
    <ligand>
        <name>substrate</name>
    </ligand>
</feature>
<sequence length="241" mass="26285">MVVFTGSGMSQESGVPTFRDEQTGLWARFEPEELATPEAFRRHPGRVFAWYLWRWRAIRAAVPHAGYRALVELEERFDRLTIVTQNVDGLHARAGSAAVIELHGSLVAFRCFDAGHPYDARRLDQLRPAGAEEIEPPRCDRCGSPIRPGVVWFGEPLPWEQLEAARAEVEACDALLVVGTAALVYPAADLAWVGATRGIPVIEINPQPTPLSSHVALAWRAGAGVALPELASALQANLPAP</sequence>
<organism evidence="6">
    <name type="scientific">uncultured Gemmatimonadetes bacterium Rifle_16ft_4_minimus_7</name>
    <dbReference type="NCBI Taxonomy" id="1665098"/>
    <lineage>
        <taxon>Bacteria</taxon>
        <taxon>Pseudomonadati</taxon>
        <taxon>Gemmatimonadota</taxon>
        <taxon>environmental samples</taxon>
    </lineage>
</organism>
<keyword evidence="6" id="KW-0378">Hydrolase</keyword>
<dbReference type="InterPro" id="IPR026590">
    <property type="entry name" value="Ssirtuin_cat_dom"/>
</dbReference>
<dbReference type="InterPro" id="IPR050134">
    <property type="entry name" value="NAD-dep_sirtuin_deacylases"/>
</dbReference>
<dbReference type="GO" id="GO:0008270">
    <property type="term" value="F:zinc ion binding"/>
    <property type="evidence" value="ECO:0007669"/>
    <property type="project" value="UniProtKB-UniRule"/>
</dbReference>
<dbReference type="Gene3D" id="3.40.50.1220">
    <property type="entry name" value="TPP-binding domain"/>
    <property type="match status" value="1"/>
</dbReference>
<keyword evidence="2 3" id="KW-0520">NAD</keyword>
<gene>
    <name evidence="3" type="primary">cobB</name>
</gene>
<comment type="function">
    <text evidence="3">NAD-dependent lysine deacetylase and desuccinylase that specifically removes acetyl and succinyl groups on target proteins. Modulates the activities of several proteins which are inactive in their acylated form.</text>
</comment>